<dbReference type="Proteomes" id="UP000821845">
    <property type="component" value="Chromosome 3"/>
</dbReference>
<sequence length="283" mass="32187">MCEKLTEAFERVVSLSECSSVKDAPNFLTPQRRNPPHGRRCWSSARLVNMCEKLTEAFERVVSLSECSSVKDAPNFLTPQRRNPPHGRRCWSSARRRPSFLNDSSDSEDEITALSERKPHVPRVVTLCTVVKTPSTEDNDAWFLESLSDGVQLKECHPDTLRFRQHFNGCRQDLASALFSIFTREIFADKLPAGEISWNSRLTSTAGRCFYLPNYKYRVELSLKLLRSAEQTRDTLLHELCHAGVWCLHNANRGGHGELWKFCLPAGLRHPNFLGSIGKLVVK</sequence>
<proteinExistence type="predicted"/>
<name>A0ACB7SNA1_HYAAI</name>
<comment type="caution">
    <text evidence="1">The sequence shown here is derived from an EMBL/GenBank/DDBJ whole genome shotgun (WGS) entry which is preliminary data.</text>
</comment>
<reference evidence="1" key="1">
    <citation type="submission" date="2020-05" db="EMBL/GenBank/DDBJ databases">
        <title>Large-scale comparative analyses of tick genomes elucidate their genetic diversity and vector capacities.</title>
        <authorList>
            <person name="Jia N."/>
            <person name="Wang J."/>
            <person name="Shi W."/>
            <person name="Du L."/>
            <person name="Sun Y."/>
            <person name="Zhan W."/>
            <person name="Jiang J."/>
            <person name="Wang Q."/>
            <person name="Zhang B."/>
            <person name="Ji P."/>
            <person name="Sakyi L.B."/>
            <person name="Cui X."/>
            <person name="Yuan T."/>
            <person name="Jiang B."/>
            <person name="Yang W."/>
            <person name="Lam T.T.-Y."/>
            <person name="Chang Q."/>
            <person name="Ding S."/>
            <person name="Wang X."/>
            <person name="Zhu J."/>
            <person name="Ruan X."/>
            <person name="Zhao L."/>
            <person name="Wei J."/>
            <person name="Que T."/>
            <person name="Du C."/>
            <person name="Cheng J."/>
            <person name="Dai P."/>
            <person name="Han X."/>
            <person name="Huang E."/>
            <person name="Gao Y."/>
            <person name="Liu J."/>
            <person name="Shao H."/>
            <person name="Ye R."/>
            <person name="Li L."/>
            <person name="Wei W."/>
            <person name="Wang X."/>
            <person name="Wang C."/>
            <person name="Yang T."/>
            <person name="Huo Q."/>
            <person name="Li W."/>
            <person name="Guo W."/>
            <person name="Chen H."/>
            <person name="Zhou L."/>
            <person name="Ni X."/>
            <person name="Tian J."/>
            <person name="Zhou Y."/>
            <person name="Sheng Y."/>
            <person name="Liu T."/>
            <person name="Pan Y."/>
            <person name="Xia L."/>
            <person name="Li J."/>
            <person name="Zhao F."/>
            <person name="Cao W."/>
        </authorList>
    </citation>
    <scope>NUCLEOTIDE SEQUENCE</scope>
    <source>
        <strain evidence="1">Hyas-2018</strain>
    </source>
</reference>
<organism evidence="1 2">
    <name type="scientific">Hyalomma asiaticum</name>
    <name type="common">Tick</name>
    <dbReference type="NCBI Taxonomy" id="266040"/>
    <lineage>
        <taxon>Eukaryota</taxon>
        <taxon>Metazoa</taxon>
        <taxon>Ecdysozoa</taxon>
        <taxon>Arthropoda</taxon>
        <taxon>Chelicerata</taxon>
        <taxon>Arachnida</taxon>
        <taxon>Acari</taxon>
        <taxon>Parasitiformes</taxon>
        <taxon>Ixodida</taxon>
        <taxon>Ixodoidea</taxon>
        <taxon>Ixodidae</taxon>
        <taxon>Hyalomminae</taxon>
        <taxon>Hyalomma</taxon>
    </lineage>
</organism>
<evidence type="ECO:0000313" key="2">
    <source>
        <dbReference type="Proteomes" id="UP000821845"/>
    </source>
</evidence>
<evidence type="ECO:0000313" key="1">
    <source>
        <dbReference type="EMBL" id="KAH6936343.1"/>
    </source>
</evidence>
<gene>
    <name evidence="1" type="ORF">HPB50_016204</name>
</gene>
<dbReference type="EMBL" id="CM023483">
    <property type="protein sequence ID" value="KAH6936343.1"/>
    <property type="molecule type" value="Genomic_DNA"/>
</dbReference>
<keyword evidence="2" id="KW-1185">Reference proteome</keyword>
<accession>A0ACB7SNA1</accession>
<protein>
    <submittedName>
        <fullName evidence="1">Uncharacterized protein</fullName>
    </submittedName>
</protein>